<organism evidence="2 3">
    <name type="scientific">Caballeronia sordidicola</name>
    <name type="common">Burkholderia sordidicola</name>
    <dbReference type="NCBI Taxonomy" id="196367"/>
    <lineage>
        <taxon>Bacteria</taxon>
        <taxon>Pseudomonadati</taxon>
        <taxon>Pseudomonadota</taxon>
        <taxon>Betaproteobacteria</taxon>
        <taxon>Burkholderiales</taxon>
        <taxon>Burkholderiaceae</taxon>
        <taxon>Caballeronia</taxon>
    </lineage>
</organism>
<dbReference type="AlphaFoldDB" id="A0A226X9X0"/>
<protein>
    <submittedName>
        <fullName evidence="2">Uncharacterized protein</fullName>
    </submittedName>
</protein>
<proteinExistence type="predicted"/>
<accession>A0A226X9X0</accession>
<evidence type="ECO:0000313" key="2">
    <source>
        <dbReference type="EMBL" id="OXC80282.1"/>
    </source>
</evidence>
<comment type="caution">
    <text evidence="2">The sequence shown here is derived from an EMBL/GenBank/DDBJ whole genome shotgun (WGS) entry which is preliminary data.</text>
</comment>
<name>A0A226X9X0_CABSO</name>
<sequence>MPKGRSFPLALGIKTLRRGRGLYPRRFNRSTASRRLSGESHSSRSTPAVRAPWFCVTRRTACNLADNVRVNIRCKAFTLRHLPSRVAFAIRICIPLTFRSTRRQSTAYQSSGAWESADPVFRLDTFMLLSYLEKSPSRRRISPSGVDTPRWGTTNTSVRAHAPVPNQDTEGSQPSCDGRPDGSLPAFAWSNVSTPIRTITARRSLFPSSHTRTINSVPYGPPASQTALATIRAYHVPGMSHDWLRFCLFPGGLMTTQSDLSTDCPTAHRLVNATQQLRHRIINEVYQQFTYINLTNQPCSSTPSLLGVSG</sequence>
<feature type="compositionally biased region" description="Polar residues" evidence="1">
    <location>
        <begin position="166"/>
        <end position="175"/>
    </location>
</feature>
<reference evidence="3" key="1">
    <citation type="submission" date="2017-01" db="EMBL/GenBank/DDBJ databases">
        <title>Genome Analysis of Deinococcus marmoris KOPRI26562.</title>
        <authorList>
            <person name="Kim J.H."/>
            <person name="Oh H.-M."/>
        </authorList>
    </citation>
    <scope>NUCLEOTIDE SEQUENCE [LARGE SCALE GENOMIC DNA]</scope>
    <source>
        <strain evidence="3">PAMC 26633</strain>
    </source>
</reference>
<feature type="region of interest" description="Disordered" evidence="1">
    <location>
        <begin position="138"/>
        <end position="179"/>
    </location>
</feature>
<evidence type="ECO:0000256" key="1">
    <source>
        <dbReference type="SAM" id="MobiDB-lite"/>
    </source>
</evidence>
<dbReference type="EMBL" id="MTHB01000022">
    <property type="protein sequence ID" value="OXC80282.1"/>
    <property type="molecule type" value="Genomic_DNA"/>
</dbReference>
<evidence type="ECO:0000313" key="3">
    <source>
        <dbReference type="Proteomes" id="UP000214720"/>
    </source>
</evidence>
<dbReference type="Proteomes" id="UP000214720">
    <property type="component" value="Unassembled WGS sequence"/>
</dbReference>
<gene>
    <name evidence="2" type="ORF">BSU04_02230</name>
</gene>